<dbReference type="EMBL" id="BAAAQT010000008">
    <property type="protein sequence ID" value="GAA2176618.1"/>
    <property type="molecule type" value="Genomic_DNA"/>
</dbReference>
<dbReference type="RefSeq" id="WP_344345055.1">
    <property type="nucleotide sequence ID" value="NZ_BAAAQT010000008.1"/>
</dbReference>
<gene>
    <name evidence="3" type="ORF">GCM10009846_31140</name>
</gene>
<dbReference type="Proteomes" id="UP001501599">
    <property type="component" value="Unassembled WGS sequence"/>
</dbReference>
<protein>
    <recommendedName>
        <fullName evidence="2">Activator of Hsp90 ATPase homologue 1/2-like C-terminal domain-containing protein</fullName>
    </recommendedName>
</protein>
<evidence type="ECO:0000313" key="4">
    <source>
        <dbReference type="Proteomes" id="UP001501599"/>
    </source>
</evidence>
<organism evidence="3 4">
    <name type="scientific">Agrococcus versicolor</name>
    <dbReference type="NCBI Taxonomy" id="501482"/>
    <lineage>
        <taxon>Bacteria</taxon>
        <taxon>Bacillati</taxon>
        <taxon>Actinomycetota</taxon>
        <taxon>Actinomycetes</taxon>
        <taxon>Micrococcales</taxon>
        <taxon>Microbacteriaceae</taxon>
        <taxon>Agrococcus</taxon>
    </lineage>
</organism>
<keyword evidence="4" id="KW-1185">Reference proteome</keyword>
<dbReference type="SUPFAM" id="SSF55961">
    <property type="entry name" value="Bet v1-like"/>
    <property type="match status" value="2"/>
</dbReference>
<evidence type="ECO:0000256" key="1">
    <source>
        <dbReference type="ARBA" id="ARBA00006817"/>
    </source>
</evidence>
<dbReference type="InterPro" id="IPR013538">
    <property type="entry name" value="ASHA1/2-like_C"/>
</dbReference>
<sequence>MTTTEGVVRALTGSREHPTVDVERRVPMSPAAVWDALVQPDRLARWLGTIEGDVRPGVGDAFGLRLGDAVGDRADCTLLACEPGRSITIAWRWEGEPDSVVHVTVEPSDDGSVLRLRHELVAPQPIADYGAGWEAHLGTLADDLAGLEPSPFALREHGTWQSLADGVLQVERVVAAPVERVWAAFATVEGLRAWWWRHWEDTTIEADLRVGGHLRIMAPAAGIVLTGEILVVDEAEGRLAATWTWTDAGGTSADEAFDVRLAAEADGTRVIVRHSGPWADEAPAASYRQGWTFVLDELAAVVGNAGSADTASR</sequence>
<evidence type="ECO:0000313" key="3">
    <source>
        <dbReference type="EMBL" id="GAA2176618.1"/>
    </source>
</evidence>
<reference evidence="4" key="1">
    <citation type="journal article" date="2019" name="Int. J. Syst. Evol. Microbiol.">
        <title>The Global Catalogue of Microorganisms (GCM) 10K type strain sequencing project: providing services to taxonomists for standard genome sequencing and annotation.</title>
        <authorList>
            <consortium name="The Broad Institute Genomics Platform"/>
            <consortium name="The Broad Institute Genome Sequencing Center for Infectious Disease"/>
            <person name="Wu L."/>
            <person name="Ma J."/>
        </authorList>
    </citation>
    <scope>NUCLEOTIDE SEQUENCE [LARGE SCALE GENOMIC DNA]</scope>
    <source>
        <strain evidence="4">JCM 16026</strain>
    </source>
</reference>
<dbReference type="InterPro" id="IPR023393">
    <property type="entry name" value="START-like_dom_sf"/>
</dbReference>
<evidence type="ECO:0000259" key="2">
    <source>
        <dbReference type="Pfam" id="PF08327"/>
    </source>
</evidence>
<accession>A0ABP5MPQ4</accession>
<comment type="caution">
    <text evidence="3">The sequence shown here is derived from an EMBL/GenBank/DDBJ whole genome shotgun (WGS) entry which is preliminary data.</text>
</comment>
<name>A0ABP5MPQ4_9MICO</name>
<dbReference type="CDD" id="cd07814">
    <property type="entry name" value="SRPBCC_CalC_Aha1-like"/>
    <property type="match status" value="1"/>
</dbReference>
<proteinExistence type="inferred from homology"/>
<feature type="domain" description="Activator of Hsp90 ATPase homologue 1/2-like C-terminal" evidence="2">
    <location>
        <begin position="176"/>
        <end position="302"/>
    </location>
</feature>
<dbReference type="Gene3D" id="3.30.530.20">
    <property type="match status" value="2"/>
</dbReference>
<feature type="domain" description="Activator of Hsp90 ATPase homologue 1/2-like C-terminal" evidence="2">
    <location>
        <begin position="29"/>
        <end position="141"/>
    </location>
</feature>
<comment type="similarity">
    <text evidence="1">Belongs to the AHA1 family.</text>
</comment>
<dbReference type="Pfam" id="PF08327">
    <property type="entry name" value="AHSA1"/>
    <property type="match status" value="2"/>
</dbReference>